<dbReference type="GO" id="GO:0006437">
    <property type="term" value="P:tyrosyl-tRNA aminoacylation"/>
    <property type="evidence" value="ECO:0007669"/>
    <property type="project" value="UniProtKB-UniRule"/>
</dbReference>
<keyword evidence="5 10" id="KW-0648">Protein biosynthesis</keyword>
<evidence type="ECO:0000256" key="6">
    <source>
        <dbReference type="ARBA" id="ARBA00023146"/>
    </source>
</evidence>
<keyword evidence="6 10" id="KW-0030">Aminoacyl-tRNA synthetase</keyword>
<evidence type="ECO:0000256" key="2">
    <source>
        <dbReference type="ARBA" id="ARBA00022598"/>
    </source>
</evidence>
<dbReference type="InterPro" id="IPR002307">
    <property type="entry name" value="Tyr-tRNA-ligase"/>
</dbReference>
<sequence length="412" mass="47158">MLENELEETTQHQALYRGVDIILPGKDGLRVEMESRKLRLYLGIDATSPNLHIGHTVPLRKLRHFQELGHEVILLFGGFTSLIGDPSDKSAVRIRLTSEQVEQNMATYVDQARKIVDLSSDCPNPITILNNNEWLSKLTLAEFIDIQANFTVQQMLQRKMFQERIEREKPIWLQEFSYPLMQGWDAVAMDVDLEIGGKDQLFNMLIGQTLLRRYKHHEKWVLGTKLIEDPAGKKMGKTEGDIVNILDWPEVKYESIMTWPDSAIGVGFELITSVPLVTVKQIQKEILPSILEGSSKIHPMELKESLAFRTVSELDGFENAEYARDEFDRVKRKGELPRRIHEIFVEPGTYLSEVLVLAGWYQQKEESARVVASGSIFKDGKKVDKDFKITDDGDVLSIGKRTIGKIRRIRLL</sequence>
<dbReference type="InterPro" id="IPR024088">
    <property type="entry name" value="Tyr-tRNA-ligase_bac-type"/>
</dbReference>
<dbReference type="SUPFAM" id="SSF52374">
    <property type="entry name" value="Nucleotidylyl transferase"/>
    <property type="match status" value="1"/>
</dbReference>
<dbReference type="AlphaFoldDB" id="A0A1F8BK78"/>
<dbReference type="EMBL" id="MGHE01000012">
    <property type="protein sequence ID" value="OGM64360.1"/>
    <property type="molecule type" value="Genomic_DNA"/>
</dbReference>
<dbReference type="InterPro" id="IPR014729">
    <property type="entry name" value="Rossmann-like_a/b/a_fold"/>
</dbReference>
<dbReference type="GO" id="GO:0003723">
    <property type="term" value="F:RNA binding"/>
    <property type="evidence" value="ECO:0007669"/>
    <property type="project" value="UniProtKB-KW"/>
</dbReference>
<evidence type="ECO:0000256" key="4">
    <source>
        <dbReference type="ARBA" id="ARBA00022840"/>
    </source>
</evidence>
<evidence type="ECO:0000256" key="8">
    <source>
        <dbReference type="NCBIfam" id="TIGR00234"/>
    </source>
</evidence>
<dbReference type="PRINTS" id="PR01040">
    <property type="entry name" value="TRNASYNTHTYR"/>
</dbReference>
<dbReference type="Pfam" id="PF00579">
    <property type="entry name" value="tRNA-synt_1b"/>
    <property type="match status" value="1"/>
</dbReference>
<evidence type="ECO:0000256" key="7">
    <source>
        <dbReference type="ARBA" id="ARBA00048248"/>
    </source>
</evidence>
<dbReference type="NCBIfam" id="TIGR00234">
    <property type="entry name" value="tyrS"/>
    <property type="match status" value="1"/>
</dbReference>
<keyword evidence="2 10" id="KW-0436">Ligase</keyword>
<comment type="caution">
    <text evidence="11">The sequence shown here is derived from an EMBL/GenBank/DDBJ whole genome shotgun (WGS) entry which is preliminary data.</text>
</comment>
<dbReference type="SUPFAM" id="SSF55174">
    <property type="entry name" value="Alpha-L RNA-binding motif"/>
    <property type="match status" value="1"/>
</dbReference>
<dbReference type="PANTHER" id="PTHR11766:SF1">
    <property type="entry name" value="TYROSINE--TRNA LIGASE"/>
    <property type="match status" value="1"/>
</dbReference>
<evidence type="ECO:0000313" key="11">
    <source>
        <dbReference type="EMBL" id="OGM64360.1"/>
    </source>
</evidence>
<organism evidence="11 12">
    <name type="scientific">Candidatus Woesebacteria bacterium RIFCSPLOWO2_01_FULL_39_14</name>
    <dbReference type="NCBI Taxonomy" id="1802518"/>
    <lineage>
        <taxon>Bacteria</taxon>
        <taxon>Candidatus Woeseibacteriota</taxon>
    </lineage>
</organism>
<evidence type="ECO:0000256" key="1">
    <source>
        <dbReference type="ARBA" id="ARBA00013160"/>
    </source>
</evidence>
<dbReference type="EC" id="6.1.1.1" evidence="1 8"/>
<accession>A0A1F8BK78</accession>
<comment type="similarity">
    <text evidence="10">Belongs to the class-I aminoacyl-tRNA synthetase family.</text>
</comment>
<dbReference type="Proteomes" id="UP000177060">
    <property type="component" value="Unassembled WGS sequence"/>
</dbReference>
<name>A0A1F8BK78_9BACT</name>
<dbReference type="Gene3D" id="3.40.50.620">
    <property type="entry name" value="HUPs"/>
    <property type="match status" value="1"/>
</dbReference>
<gene>
    <name evidence="11" type="ORF">A3A52_05455</name>
</gene>
<protein>
    <recommendedName>
        <fullName evidence="1 8">Tyrosine--tRNA ligase</fullName>
        <ecNumber evidence="1 8">6.1.1.1</ecNumber>
    </recommendedName>
</protein>
<keyword evidence="3 10" id="KW-0547">Nucleotide-binding</keyword>
<dbReference type="GO" id="GO:0005829">
    <property type="term" value="C:cytosol"/>
    <property type="evidence" value="ECO:0007669"/>
    <property type="project" value="TreeGrafter"/>
</dbReference>
<reference evidence="11 12" key="1">
    <citation type="journal article" date="2016" name="Nat. Commun.">
        <title>Thousands of microbial genomes shed light on interconnected biogeochemical processes in an aquifer system.</title>
        <authorList>
            <person name="Anantharaman K."/>
            <person name="Brown C.T."/>
            <person name="Hug L.A."/>
            <person name="Sharon I."/>
            <person name="Castelle C.J."/>
            <person name="Probst A.J."/>
            <person name="Thomas B.C."/>
            <person name="Singh A."/>
            <person name="Wilkins M.J."/>
            <person name="Karaoz U."/>
            <person name="Brodie E.L."/>
            <person name="Williams K.H."/>
            <person name="Hubbard S.S."/>
            <person name="Banfield J.F."/>
        </authorList>
    </citation>
    <scope>NUCLEOTIDE SEQUENCE [LARGE SCALE GENOMIC DNA]</scope>
</reference>
<evidence type="ECO:0000313" key="12">
    <source>
        <dbReference type="Proteomes" id="UP000177060"/>
    </source>
</evidence>
<evidence type="ECO:0000256" key="5">
    <source>
        <dbReference type="ARBA" id="ARBA00022917"/>
    </source>
</evidence>
<evidence type="ECO:0000256" key="10">
    <source>
        <dbReference type="RuleBase" id="RU363036"/>
    </source>
</evidence>
<comment type="catalytic activity">
    <reaction evidence="7">
        <text>tRNA(Tyr) + L-tyrosine + ATP = L-tyrosyl-tRNA(Tyr) + AMP + diphosphate + H(+)</text>
        <dbReference type="Rhea" id="RHEA:10220"/>
        <dbReference type="Rhea" id="RHEA-COMP:9706"/>
        <dbReference type="Rhea" id="RHEA-COMP:9707"/>
        <dbReference type="ChEBI" id="CHEBI:15378"/>
        <dbReference type="ChEBI" id="CHEBI:30616"/>
        <dbReference type="ChEBI" id="CHEBI:33019"/>
        <dbReference type="ChEBI" id="CHEBI:58315"/>
        <dbReference type="ChEBI" id="CHEBI:78442"/>
        <dbReference type="ChEBI" id="CHEBI:78536"/>
        <dbReference type="ChEBI" id="CHEBI:456215"/>
        <dbReference type="EC" id="6.1.1.1"/>
    </reaction>
</comment>
<dbReference type="PANTHER" id="PTHR11766">
    <property type="entry name" value="TYROSYL-TRNA SYNTHETASE"/>
    <property type="match status" value="1"/>
</dbReference>
<dbReference type="GO" id="GO:0004831">
    <property type="term" value="F:tyrosine-tRNA ligase activity"/>
    <property type="evidence" value="ECO:0007669"/>
    <property type="project" value="UniProtKB-UniRule"/>
</dbReference>
<dbReference type="PROSITE" id="PS50889">
    <property type="entry name" value="S4"/>
    <property type="match status" value="1"/>
</dbReference>
<evidence type="ECO:0000256" key="9">
    <source>
        <dbReference type="PROSITE-ProRule" id="PRU00182"/>
    </source>
</evidence>
<keyword evidence="9" id="KW-0694">RNA-binding</keyword>
<keyword evidence="4 10" id="KW-0067">ATP-binding</keyword>
<dbReference type="GO" id="GO:0005524">
    <property type="term" value="F:ATP binding"/>
    <property type="evidence" value="ECO:0007669"/>
    <property type="project" value="UniProtKB-KW"/>
</dbReference>
<evidence type="ECO:0000256" key="3">
    <source>
        <dbReference type="ARBA" id="ARBA00022741"/>
    </source>
</evidence>
<dbReference type="Gene3D" id="1.10.240.10">
    <property type="entry name" value="Tyrosyl-Transfer RNA Synthetase"/>
    <property type="match status" value="1"/>
</dbReference>
<proteinExistence type="inferred from homology"/>
<dbReference type="InterPro" id="IPR002305">
    <property type="entry name" value="aa-tRNA-synth_Ic"/>
</dbReference>